<reference evidence="1" key="2">
    <citation type="submission" date="2004-02" db="EMBL/GenBank/DDBJ databases">
        <authorList>
            <consortium name="Genoscope"/>
            <consortium name="Whitehead Institute Centre for Genome Research"/>
        </authorList>
    </citation>
    <scope>NUCLEOTIDE SEQUENCE</scope>
</reference>
<dbReference type="GO" id="GO:0032922">
    <property type="term" value="P:circadian regulation of gene expression"/>
    <property type="evidence" value="ECO:0007669"/>
    <property type="project" value="InterPro"/>
</dbReference>
<dbReference type="PANTHER" id="PTHR35441:SF2">
    <property type="entry name" value="CIRCADIAN-ASSOCIATED TRANSCRIPTIONAL REPRESSOR"/>
    <property type="match status" value="1"/>
</dbReference>
<feature type="non-terminal residue" evidence="1">
    <location>
        <position position="80"/>
    </location>
</feature>
<proteinExistence type="predicted"/>
<feature type="non-terminal residue" evidence="1">
    <location>
        <position position="1"/>
    </location>
</feature>
<reference evidence="1" key="1">
    <citation type="journal article" date="2004" name="Nature">
        <title>Genome duplication in the teleost fish Tetraodon nigroviridis reveals the early vertebrate proto-karyotype.</title>
        <authorList>
            <person name="Jaillon O."/>
            <person name="Aury J.-M."/>
            <person name="Brunet F."/>
            <person name="Petit J.-L."/>
            <person name="Stange-Thomann N."/>
            <person name="Mauceli E."/>
            <person name="Bouneau L."/>
            <person name="Fischer C."/>
            <person name="Ozouf-Costaz C."/>
            <person name="Bernot A."/>
            <person name="Nicaud S."/>
            <person name="Jaffe D."/>
            <person name="Fisher S."/>
            <person name="Lutfalla G."/>
            <person name="Dossat C."/>
            <person name="Segurens B."/>
            <person name="Dasilva C."/>
            <person name="Salanoubat M."/>
            <person name="Levy M."/>
            <person name="Boudet N."/>
            <person name="Castellano S."/>
            <person name="Anthouard V."/>
            <person name="Jubin C."/>
            <person name="Castelli V."/>
            <person name="Katinka M."/>
            <person name="Vacherie B."/>
            <person name="Biemont C."/>
            <person name="Skalli Z."/>
            <person name="Cattolico L."/>
            <person name="Poulain J."/>
            <person name="De Berardinis V."/>
            <person name="Cruaud C."/>
            <person name="Duprat S."/>
            <person name="Brottier P."/>
            <person name="Coutanceau J.-P."/>
            <person name="Gouzy J."/>
            <person name="Parra G."/>
            <person name="Lardier G."/>
            <person name="Chapple C."/>
            <person name="McKernan K.J."/>
            <person name="McEwan P."/>
            <person name="Bosak S."/>
            <person name="Kellis M."/>
            <person name="Volff J.-N."/>
            <person name="Guigo R."/>
            <person name="Zody M.C."/>
            <person name="Mesirov J."/>
            <person name="Lindblad-Toh K."/>
            <person name="Birren B."/>
            <person name="Nusbaum C."/>
            <person name="Kahn D."/>
            <person name="Robinson-Rechavi M."/>
            <person name="Laudet V."/>
            <person name="Schachter V."/>
            <person name="Quetier F."/>
            <person name="Saurin W."/>
            <person name="Scarpelli C."/>
            <person name="Wincker P."/>
            <person name="Lander E.S."/>
            <person name="Weissenbach J."/>
            <person name="Roest Crollius H."/>
        </authorList>
    </citation>
    <scope>NUCLEOTIDE SEQUENCE [LARGE SCALE GENOMIC DNA]</scope>
</reference>
<dbReference type="GO" id="GO:0045892">
    <property type="term" value="P:negative regulation of DNA-templated transcription"/>
    <property type="evidence" value="ECO:0007669"/>
    <property type="project" value="TreeGrafter"/>
</dbReference>
<gene>
    <name evidence="1" type="ORF">GSTENG00015992001</name>
</gene>
<dbReference type="InterPro" id="IPR031373">
    <property type="entry name" value="Ciart"/>
</dbReference>
<name>Q4SM02_TETNG</name>
<dbReference type="GO" id="GO:0005634">
    <property type="term" value="C:nucleus"/>
    <property type="evidence" value="ECO:0007669"/>
    <property type="project" value="TreeGrafter"/>
</dbReference>
<accession>Q4SM02</accession>
<dbReference type="EMBL" id="CAAE01014555">
    <property type="protein sequence ID" value="CAF98330.1"/>
    <property type="molecule type" value="Genomic_DNA"/>
</dbReference>
<dbReference type="Pfam" id="PF15673">
    <property type="entry name" value="Ciart"/>
    <property type="match status" value="1"/>
</dbReference>
<dbReference type="GO" id="GO:0000978">
    <property type="term" value="F:RNA polymerase II cis-regulatory region sequence-specific DNA binding"/>
    <property type="evidence" value="ECO:0007669"/>
    <property type="project" value="TreeGrafter"/>
</dbReference>
<protein>
    <submittedName>
        <fullName evidence="1">(spotted green pufferfish) hypothetical protein</fullName>
    </submittedName>
</protein>
<dbReference type="OrthoDB" id="9949430at2759"/>
<sequence>FHFQCMELQCYIHPLSSILNGLRSGRYRERLSSFQESVAMDRIQRIMGVLQNPCLGEKYVSIILKMEEMLKSWFPNVKLQ</sequence>
<comment type="caution">
    <text evidence="1">The sequence shown here is derived from an EMBL/GenBank/DDBJ whole genome shotgun (WGS) entry which is preliminary data.</text>
</comment>
<organism evidence="1">
    <name type="scientific">Tetraodon nigroviridis</name>
    <name type="common">Spotted green pufferfish</name>
    <name type="synonym">Chelonodon nigroviridis</name>
    <dbReference type="NCBI Taxonomy" id="99883"/>
    <lineage>
        <taxon>Eukaryota</taxon>
        <taxon>Metazoa</taxon>
        <taxon>Chordata</taxon>
        <taxon>Craniata</taxon>
        <taxon>Vertebrata</taxon>
        <taxon>Euteleostomi</taxon>
        <taxon>Actinopterygii</taxon>
        <taxon>Neopterygii</taxon>
        <taxon>Teleostei</taxon>
        <taxon>Neoteleostei</taxon>
        <taxon>Acanthomorphata</taxon>
        <taxon>Eupercaria</taxon>
        <taxon>Tetraodontiformes</taxon>
        <taxon>Tetradontoidea</taxon>
        <taxon>Tetraodontidae</taxon>
        <taxon>Tetraodon</taxon>
    </lineage>
</organism>
<dbReference type="KEGG" id="tng:GSTEN00015992G001"/>
<evidence type="ECO:0000313" key="1">
    <source>
        <dbReference type="EMBL" id="CAF98330.1"/>
    </source>
</evidence>
<dbReference type="PANTHER" id="PTHR35441">
    <property type="entry name" value="CIRCADIAN-ASSOCIATED TRANSCRIPTIONAL REPRESSOR"/>
    <property type="match status" value="1"/>
</dbReference>
<dbReference type="AlphaFoldDB" id="Q4SM02"/>